<feature type="domain" description="HTH cro/C1-type" evidence="2">
    <location>
        <begin position="10"/>
        <end position="64"/>
    </location>
</feature>
<accession>A0ABU0L1C9</accession>
<organism evidence="3 4">
    <name type="scientific">Paenibacillus brasilensis</name>
    <dbReference type="NCBI Taxonomy" id="128574"/>
    <lineage>
        <taxon>Bacteria</taxon>
        <taxon>Bacillati</taxon>
        <taxon>Bacillota</taxon>
        <taxon>Bacilli</taxon>
        <taxon>Bacillales</taxon>
        <taxon>Paenibacillaceae</taxon>
        <taxon>Paenibacillus</taxon>
    </lineage>
</organism>
<protein>
    <submittedName>
        <fullName evidence="3">Transcriptional regulator with XRE-family HTH domain</fullName>
    </submittedName>
</protein>
<proteinExistence type="predicted"/>
<keyword evidence="4" id="KW-1185">Reference proteome</keyword>
<dbReference type="Gene3D" id="1.25.40.10">
    <property type="entry name" value="Tetratricopeptide repeat domain"/>
    <property type="match status" value="1"/>
</dbReference>
<dbReference type="RefSeq" id="WP_152379238.1">
    <property type="nucleotide sequence ID" value="NZ_CP045298.1"/>
</dbReference>
<dbReference type="PANTHER" id="PTHR46558">
    <property type="entry name" value="TRACRIPTIONAL REGULATORY PROTEIN-RELATED-RELATED"/>
    <property type="match status" value="1"/>
</dbReference>
<sequence>MKEINTAKTLIVKRREKGITQDELAAFIGVTKASVSKWETGQSYPDITFLPQLAAYFNISIDELIGYAPQMTEEDIKKLYHRLASDFTEKPFDEVITECSGIIKKYYSCFPLLLQMALLLTNHHMLAAEPEKRTKMLEESVSLCIRVKTESEDVSLTKDAVSLEATCYLMLQKPQEVLDLLGETLRPHSPVDEMVAQAYQMMGNVKKANEVMQISMYQHLLLLASGVPSYLLLNASKVEKTEEILQRTFALADAYDLEELHPNTMVKVYYTAAQVYCMQGNHETALDMLQKYLSICTLDFSLYDLHGDSYFDVIDDWLKEFKLGSKIVRNEETVKASMIQGIVENPAFAVLAELPRYKSIVGTLKFKLEMNENGKHL</sequence>
<keyword evidence="1" id="KW-0238">DNA-binding</keyword>
<dbReference type="PROSITE" id="PS50943">
    <property type="entry name" value="HTH_CROC1"/>
    <property type="match status" value="1"/>
</dbReference>
<evidence type="ECO:0000313" key="4">
    <source>
        <dbReference type="Proteomes" id="UP001242811"/>
    </source>
</evidence>
<dbReference type="Proteomes" id="UP001242811">
    <property type="component" value="Unassembled WGS sequence"/>
</dbReference>
<dbReference type="SMART" id="SM00530">
    <property type="entry name" value="HTH_XRE"/>
    <property type="match status" value="1"/>
</dbReference>
<dbReference type="Gene3D" id="1.10.260.40">
    <property type="entry name" value="lambda repressor-like DNA-binding domains"/>
    <property type="match status" value="1"/>
</dbReference>
<comment type="caution">
    <text evidence="3">The sequence shown here is derived from an EMBL/GenBank/DDBJ whole genome shotgun (WGS) entry which is preliminary data.</text>
</comment>
<evidence type="ECO:0000259" key="2">
    <source>
        <dbReference type="PROSITE" id="PS50943"/>
    </source>
</evidence>
<evidence type="ECO:0000256" key="1">
    <source>
        <dbReference type="ARBA" id="ARBA00023125"/>
    </source>
</evidence>
<dbReference type="CDD" id="cd00093">
    <property type="entry name" value="HTH_XRE"/>
    <property type="match status" value="1"/>
</dbReference>
<dbReference type="Pfam" id="PF01381">
    <property type="entry name" value="HTH_3"/>
    <property type="match status" value="1"/>
</dbReference>
<dbReference type="InterPro" id="IPR011990">
    <property type="entry name" value="TPR-like_helical_dom_sf"/>
</dbReference>
<name>A0ABU0L1C9_9BACL</name>
<dbReference type="InterPro" id="IPR010982">
    <property type="entry name" value="Lambda_DNA-bd_dom_sf"/>
</dbReference>
<gene>
    <name evidence="3" type="ORF">QOZ95_003677</name>
</gene>
<dbReference type="SUPFAM" id="SSF47413">
    <property type="entry name" value="lambda repressor-like DNA-binding domains"/>
    <property type="match status" value="1"/>
</dbReference>
<reference evidence="3 4" key="1">
    <citation type="submission" date="2023-07" db="EMBL/GenBank/DDBJ databases">
        <title>Genomic Encyclopedia of Type Strains, Phase IV (KMG-IV): sequencing the most valuable type-strain genomes for metagenomic binning, comparative biology and taxonomic classification.</title>
        <authorList>
            <person name="Goeker M."/>
        </authorList>
    </citation>
    <scope>NUCLEOTIDE SEQUENCE [LARGE SCALE GENOMIC DNA]</scope>
    <source>
        <strain evidence="3 4">DSM 14914</strain>
    </source>
</reference>
<dbReference type="SUPFAM" id="SSF48452">
    <property type="entry name" value="TPR-like"/>
    <property type="match status" value="1"/>
</dbReference>
<dbReference type="EMBL" id="JAUSWA010000022">
    <property type="protein sequence ID" value="MDQ0495498.1"/>
    <property type="molecule type" value="Genomic_DNA"/>
</dbReference>
<evidence type="ECO:0000313" key="3">
    <source>
        <dbReference type="EMBL" id="MDQ0495498.1"/>
    </source>
</evidence>
<dbReference type="InterPro" id="IPR001387">
    <property type="entry name" value="Cro/C1-type_HTH"/>
</dbReference>
<dbReference type="PANTHER" id="PTHR46558:SF11">
    <property type="entry name" value="HTH-TYPE TRANSCRIPTIONAL REGULATOR XRE"/>
    <property type="match status" value="1"/>
</dbReference>